<dbReference type="InterPro" id="IPR001199">
    <property type="entry name" value="Cyt_B5-like_heme/steroid-bd"/>
</dbReference>
<proteinExistence type="predicted"/>
<dbReference type="InterPro" id="IPR036400">
    <property type="entry name" value="Cyt_B5-like_heme/steroid_sf"/>
</dbReference>
<evidence type="ECO:0000256" key="1">
    <source>
        <dbReference type="ARBA" id="ARBA00001917"/>
    </source>
</evidence>
<comment type="cofactor">
    <cofactor evidence="1">
        <name>FMN</name>
        <dbReference type="ChEBI" id="CHEBI:58210"/>
    </cofactor>
</comment>
<evidence type="ECO:0000256" key="5">
    <source>
        <dbReference type="ARBA" id="ARBA00023004"/>
    </source>
</evidence>
<evidence type="ECO:0000256" key="3">
    <source>
        <dbReference type="ARBA" id="ARBA00022723"/>
    </source>
</evidence>
<dbReference type="InterPro" id="IPR013785">
    <property type="entry name" value="Aldolase_TIM"/>
</dbReference>
<reference evidence="8 9" key="1">
    <citation type="submission" date="2018-05" db="EMBL/GenBank/DDBJ databases">
        <title>Draft genome sequence of Scytalidium lignicola DSM 105466, a ubiquitous saprotrophic fungus.</title>
        <authorList>
            <person name="Buettner E."/>
            <person name="Gebauer A.M."/>
            <person name="Hofrichter M."/>
            <person name="Liers C."/>
            <person name="Kellner H."/>
        </authorList>
    </citation>
    <scope>NUCLEOTIDE SEQUENCE [LARGE SCALE GENOMIC DNA]</scope>
    <source>
        <strain evidence="8 9">DSM 105466</strain>
    </source>
</reference>
<organism evidence="8 9">
    <name type="scientific">Scytalidium lignicola</name>
    <name type="common">Hyphomycete</name>
    <dbReference type="NCBI Taxonomy" id="5539"/>
    <lineage>
        <taxon>Eukaryota</taxon>
        <taxon>Fungi</taxon>
        <taxon>Dikarya</taxon>
        <taxon>Ascomycota</taxon>
        <taxon>Pezizomycotina</taxon>
        <taxon>Leotiomycetes</taxon>
        <taxon>Leotiomycetes incertae sedis</taxon>
        <taxon>Scytalidium</taxon>
    </lineage>
</organism>
<dbReference type="Pfam" id="PF00173">
    <property type="entry name" value="Cyt-b5"/>
    <property type="match status" value="1"/>
</dbReference>
<evidence type="ECO:0000256" key="2">
    <source>
        <dbReference type="ARBA" id="ARBA00022617"/>
    </source>
</evidence>
<keyword evidence="4" id="KW-0560">Oxidoreductase</keyword>
<dbReference type="PANTHER" id="PTHR10578:SF104">
    <property type="entry name" value="CYTOCHROME B2, MITOCHONDRIAL-RELATED"/>
    <property type="match status" value="1"/>
</dbReference>
<protein>
    <submittedName>
        <fullName evidence="8">Uncharacterized protein</fullName>
    </submittedName>
</protein>
<dbReference type="PROSITE" id="PS50255">
    <property type="entry name" value="CYTOCHROME_B5_2"/>
    <property type="match status" value="1"/>
</dbReference>
<dbReference type="PANTHER" id="PTHR10578">
    <property type="entry name" value="S -2-HYDROXY-ACID OXIDASE-RELATED"/>
    <property type="match status" value="1"/>
</dbReference>
<dbReference type="InterPro" id="IPR018506">
    <property type="entry name" value="Cyt_B5_heme-BS"/>
</dbReference>
<comment type="caution">
    <text evidence="8">The sequence shown here is derived from an EMBL/GenBank/DDBJ whole genome shotgun (WGS) entry which is preliminary data.</text>
</comment>
<dbReference type="PROSITE" id="PS00557">
    <property type="entry name" value="FMN_HYDROXY_ACID_DH_1"/>
    <property type="match status" value="1"/>
</dbReference>
<keyword evidence="3" id="KW-0479">Metal-binding</keyword>
<dbReference type="InterPro" id="IPR037396">
    <property type="entry name" value="FMN_HAD"/>
</dbReference>
<evidence type="ECO:0000313" key="9">
    <source>
        <dbReference type="Proteomes" id="UP000258309"/>
    </source>
</evidence>
<feature type="non-terminal residue" evidence="8">
    <location>
        <position position="1"/>
    </location>
</feature>
<dbReference type="PROSITE" id="PS00191">
    <property type="entry name" value="CYTOCHROME_B5_1"/>
    <property type="match status" value="1"/>
</dbReference>
<evidence type="ECO:0000313" key="8">
    <source>
        <dbReference type="EMBL" id="RFU24188.1"/>
    </source>
</evidence>
<dbReference type="SUPFAM" id="SSF55856">
    <property type="entry name" value="Cytochrome b5-like heme/steroid binding domain"/>
    <property type="match status" value="1"/>
</dbReference>
<feature type="domain" description="FMN hydroxy acid dehydrogenase" evidence="7">
    <location>
        <begin position="122"/>
        <end position="490"/>
    </location>
</feature>
<dbReference type="Gene3D" id="3.20.20.70">
    <property type="entry name" value="Aldolase class I"/>
    <property type="match status" value="1"/>
</dbReference>
<dbReference type="PROSITE" id="PS51349">
    <property type="entry name" value="FMN_HYDROXY_ACID_DH_2"/>
    <property type="match status" value="1"/>
</dbReference>
<accession>A0A3E2GT29</accession>
<dbReference type="GO" id="GO:0046872">
    <property type="term" value="F:metal ion binding"/>
    <property type="evidence" value="ECO:0007669"/>
    <property type="project" value="UniProtKB-KW"/>
</dbReference>
<evidence type="ECO:0000259" key="7">
    <source>
        <dbReference type="PROSITE" id="PS51349"/>
    </source>
</evidence>
<dbReference type="EMBL" id="NCSJ02000491">
    <property type="protein sequence ID" value="RFU24188.1"/>
    <property type="molecule type" value="Genomic_DNA"/>
</dbReference>
<dbReference type="Proteomes" id="UP000258309">
    <property type="component" value="Unassembled WGS sequence"/>
</dbReference>
<sequence>MSALLHGLEVAKRNTYKECWIVIERTVYDVTDFLRVHPGGAALILKYGGKVSNASYNSTRAIIVSYNVTQDATEAYYEVHDLSVVQEYLPSSKIKGIVDLSTLPSNARSATYHVDERHNHEIPLSTCINLDDFAVAAYPKITERAKAYISSAAASLHSLHNNRDDWPKVTFRPRVMTDVTDLDTSCKMLGQRSSYPFFIAPTGILGIVRRKGELCLAEGAARSGIHYCVSTVSTTSRQEIMENHTTESKKHNSTSVLFFQLYVHSQKSKALETIATAKALGYKGLFITVDTPVVGKREADQRLRAHADLEGQADIADEVADATDPVKAGRSTGTLSMSLNWGDLVWIRKAWEGPIVIKGIQCVDDARLAMENGVEAIYLSNHGGRQLDSAPSSISTLLALQLHLPEVFDRCEIYVDGGVTRGTDVVKALCLGARAVGIGRPFLYAMGAYGTRGVNRAIEILKEEVDTTMRLVGTTKASNLTARHVNTGVLERTIFSALSKL</sequence>
<dbReference type="SUPFAM" id="SSF51395">
    <property type="entry name" value="FMN-linked oxidoreductases"/>
    <property type="match status" value="1"/>
</dbReference>
<gene>
    <name evidence="8" type="ORF">B7463_g12151</name>
</gene>
<dbReference type="Gene3D" id="3.10.120.10">
    <property type="entry name" value="Cytochrome b5-like heme/steroid binding domain"/>
    <property type="match status" value="1"/>
</dbReference>
<keyword evidence="9" id="KW-1185">Reference proteome</keyword>
<keyword evidence="5" id="KW-0408">Iron</keyword>
<dbReference type="InterPro" id="IPR000262">
    <property type="entry name" value="FMN-dep_DH"/>
</dbReference>
<evidence type="ECO:0000256" key="4">
    <source>
        <dbReference type="ARBA" id="ARBA00023002"/>
    </source>
</evidence>
<name>A0A3E2GT29_SCYLI</name>
<dbReference type="OrthoDB" id="1925334at2759"/>
<dbReference type="AlphaFoldDB" id="A0A3E2GT29"/>
<evidence type="ECO:0000259" key="6">
    <source>
        <dbReference type="PROSITE" id="PS50255"/>
    </source>
</evidence>
<dbReference type="GO" id="GO:0020037">
    <property type="term" value="F:heme binding"/>
    <property type="evidence" value="ECO:0007669"/>
    <property type="project" value="InterPro"/>
</dbReference>
<feature type="domain" description="Cytochrome b5 heme-binding" evidence="6">
    <location>
        <begin position="9"/>
        <end position="83"/>
    </location>
</feature>
<dbReference type="STRING" id="5539.A0A3E2GT29"/>
<keyword evidence="2" id="KW-0349">Heme</keyword>
<dbReference type="InterPro" id="IPR008259">
    <property type="entry name" value="FMN_hydac_DH_AS"/>
</dbReference>
<dbReference type="GO" id="GO:0016491">
    <property type="term" value="F:oxidoreductase activity"/>
    <property type="evidence" value="ECO:0007669"/>
    <property type="project" value="UniProtKB-KW"/>
</dbReference>
<feature type="non-terminal residue" evidence="8">
    <location>
        <position position="501"/>
    </location>
</feature>
<dbReference type="Pfam" id="PF01070">
    <property type="entry name" value="FMN_dh"/>
    <property type="match status" value="1"/>
</dbReference>
<dbReference type="SMART" id="SM01117">
    <property type="entry name" value="Cyt-b5"/>
    <property type="match status" value="1"/>
</dbReference>